<dbReference type="InterPro" id="IPR002546">
    <property type="entry name" value="MyoD_N"/>
</dbReference>
<gene>
    <name evidence="5" type="ORF">A3Q56_04485</name>
</gene>
<dbReference type="PANTHER" id="PTHR11534:SF9">
    <property type="entry name" value="MYOGENIC-DETERMINATION PROTEIN"/>
    <property type="match status" value="1"/>
</dbReference>
<dbReference type="CDD" id="cd19699">
    <property type="entry name" value="bHLH_TS_dMYOD_like"/>
    <property type="match status" value="1"/>
</dbReference>
<keyword evidence="2" id="KW-0238">DNA-binding</keyword>
<evidence type="ECO:0000256" key="1">
    <source>
        <dbReference type="ARBA" id="ARBA00004123"/>
    </source>
</evidence>
<comment type="subcellular location">
    <subcellularLocation>
        <location evidence="1">Nucleus</location>
    </subcellularLocation>
</comment>
<dbReference type="InterPro" id="IPR011598">
    <property type="entry name" value="bHLH_dom"/>
</dbReference>
<keyword evidence="3" id="KW-0539">Nucleus</keyword>
<dbReference type="FunFam" id="4.10.280.10:FF:000005">
    <property type="entry name" value="Myogenic factor"/>
    <property type="match status" value="1"/>
</dbReference>
<comment type="caution">
    <text evidence="5">The sequence shown here is derived from an EMBL/GenBank/DDBJ whole genome shotgun (WGS) entry which is preliminary data.</text>
</comment>
<dbReference type="GO" id="GO:0007517">
    <property type="term" value="P:muscle organ development"/>
    <property type="evidence" value="ECO:0007669"/>
    <property type="project" value="InterPro"/>
</dbReference>
<keyword evidence="6" id="KW-1185">Reference proteome</keyword>
<evidence type="ECO:0000256" key="2">
    <source>
        <dbReference type="ARBA" id="ARBA00023125"/>
    </source>
</evidence>
<dbReference type="PANTHER" id="PTHR11534">
    <property type="entry name" value="MYOGENIC FACTOR"/>
    <property type="match status" value="1"/>
</dbReference>
<dbReference type="Proteomes" id="UP000078046">
    <property type="component" value="Unassembled WGS sequence"/>
</dbReference>
<name>A0A177B2F0_9BILA</name>
<accession>A0A177B2F0</accession>
<dbReference type="GO" id="GO:0000978">
    <property type="term" value="F:RNA polymerase II cis-regulatory region sequence-specific DNA binding"/>
    <property type="evidence" value="ECO:0007669"/>
    <property type="project" value="TreeGrafter"/>
</dbReference>
<sequence length="355" mass="41750">MQSCRYESNETLTNDKNFNLDNCHLQTDSSKLLYDVCYKQELRYINGNSESFSDYTSTEYNRKTESVVSCKEDTTIKDKEYTLSTQFQNEKVGNDYEQMNTFYKYSVDCMEKNSNKQKHIIGPHKRCLLWACKACKTKTIAIDRRKAATLRERRRLHKVNDAFELLKKKTCVNNNQRLPKVDILKGAIDYIDYLETMLSHNGYKRQQLLSMCFTSRVNPNKPNMLLLKNNFSQNQIFKSSSFKPVKVDIYENDYKNSCRFIENKNIQISNSNNTFNMYNVKNYQTIRQNTCQKNFLNIPKPNSENIKDFSTDIDYSELSKYSSSFQIKSDMDKTSDMTNLDHLFEIVDSIVKKSN</sequence>
<proteinExistence type="predicted"/>
<dbReference type="InterPro" id="IPR039704">
    <property type="entry name" value="Myogenic_factor"/>
</dbReference>
<evidence type="ECO:0000313" key="6">
    <source>
        <dbReference type="Proteomes" id="UP000078046"/>
    </source>
</evidence>
<dbReference type="Pfam" id="PF00010">
    <property type="entry name" value="HLH"/>
    <property type="match status" value="1"/>
</dbReference>
<organism evidence="5 6">
    <name type="scientific">Intoshia linei</name>
    <dbReference type="NCBI Taxonomy" id="1819745"/>
    <lineage>
        <taxon>Eukaryota</taxon>
        <taxon>Metazoa</taxon>
        <taxon>Spiralia</taxon>
        <taxon>Lophotrochozoa</taxon>
        <taxon>Mesozoa</taxon>
        <taxon>Orthonectida</taxon>
        <taxon>Rhopaluridae</taxon>
        <taxon>Intoshia</taxon>
    </lineage>
</organism>
<dbReference type="GO" id="GO:0046983">
    <property type="term" value="F:protein dimerization activity"/>
    <property type="evidence" value="ECO:0007669"/>
    <property type="project" value="InterPro"/>
</dbReference>
<dbReference type="SMART" id="SM00353">
    <property type="entry name" value="HLH"/>
    <property type="match status" value="1"/>
</dbReference>
<dbReference type="GO" id="GO:0000981">
    <property type="term" value="F:DNA-binding transcription factor activity, RNA polymerase II-specific"/>
    <property type="evidence" value="ECO:0007669"/>
    <property type="project" value="TreeGrafter"/>
</dbReference>
<dbReference type="PROSITE" id="PS50888">
    <property type="entry name" value="BHLH"/>
    <property type="match status" value="1"/>
</dbReference>
<dbReference type="SMART" id="SM00520">
    <property type="entry name" value="BASIC"/>
    <property type="match status" value="1"/>
</dbReference>
<dbReference type="GO" id="GO:0045663">
    <property type="term" value="P:positive regulation of myoblast differentiation"/>
    <property type="evidence" value="ECO:0007669"/>
    <property type="project" value="TreeGrafter"/>
</dbReference>
<evidence type="ECO:0000259" key="4">
    <source>
        <dbReference type="PROSITE" id="PS50888"/>
    </source>
</evidence>
<dbReference type="InterPro" id="IPR036638">
    <property type="entry name" value="HLH_DNA-bd_sf"/>
</dbReference>
<evidence type="ECO:0000313" key="5">
    <source>
        <dbReference type="EMBL" id="OAF67791.1"/>
    </source>
</evidence>
<dbReference type="EMBL" id="LWCA01000575">
    <property type="protein sequence ID" value="OAF67791.1"/>
    <property type="molecule type" value="Genomic_DNA"/>
</dbReference>
<dbReference type="SUPFAM" id="SSF47459">
    <property type="entry name" value="HLH, helix-loop-helix DNA-binding domain"/>
    <property type="match status" value="1"/>
</dbReference>
<evidence type="ECO:0000256" key="3">
    <source>
        <dbReference type="ARBA" id="ARBA00023242"/>
    </source>
</evidence>
<dbReference type="OrthoDB" id="10049614at2759"/>
<dbReference type="GO" id="GO:0005634">
    <property type="term" value="C:nucleus"/>
    <property type="evidence" value="ECO:0007669"/>
    <property type="project" value="UniProtKB-SubCell"/>
</dbReference>
<dbReference type="Gene3D" id="4.10.280.10">
    <property type="entry name" value="Helix-loop-helix DNA-binding domain"/>
    <property type="match status" value="1"/>
</dbReference>
<protein>
    <recommendedName>
        <fullName evidence="4">BHLH domain-containing protein</fullName>
    </recommendedName>
</protein>
<feature type="domain" description="BHLH" evidence="4">
    <location>
        <begin position="143"/>
        <end position="194"/>
    </location>
</feature>
<reference evidence="5 6" key="1">
    <citation type="submission" date="2016-04" db="EMBL/GenBank/DDBJ databases">
        <title>The genome of Intoshia linei affirms orthonectids as highly simplified spiralians.</title>
        <authorList>
            <person name="Mikhailov K.V."/>
            <person name="Slusarev G.S."/>
            <person name="Nikitin M.A."/>
            <person name="Logacheva M.D."/>
            <person name="Penin A."/>
            <person name="Aleoshin V."/>
            <person name="Panchin Y.V."/>
        </authorList>
    </citation>
    <scope>NUCLEOTIDE SEQUENCE [LARGE SCALE GENOMIC DNA]</scope>
    <source>
        <strain evidence="5">Intl2013</strain>
        <tissue evidence="5">Whole animal</tissue>
    </source>
</reference>
<dbReference type="AlphaFoldDB" id="A0A177B2F0"/>